<proteinExistence type="predicted"/>
<keyword evidence="3 6" id="KW-0067">ATP-binding</keyword>
<dbReference type="InterPro" id="IPR003439">
    <property type="entry name" value="ABC_transporter-like_ATP-bd"/>
</dbReference>
<dbReference type="EMBL" id="DXGC01000065">
    <property type="protein sequence ID" value="HIW91328.1"/>
    <property type="molecule type" value="Genomic_DNA"/>
</dbReference>
<dbReference type="PANTHER" id="PTHR19211:SF14">
    <property type="entry name" value="ATP-BINDING CASSETTE SUB-FAMILY F MEMBER 1"/>
    <property type="match status" value="1"/>
</dbReference>
<dbReference type="Gene3D" id="3.40.50.300">
    <property type="entry name" value="P-loop containing nucleotide triphosphate hydrolases"/>
    <property type="match status" value="2"/>
</dbReference>
<dbReference type="InterPro" id="IPR050611">
    <property type="entry name" value="ABCF"/>
</dbReference>
<dbReference type="AlphaFoldDB" id="A0A9D1RQD7"/>
<dbReference type="Proteomes" id="UP000824190">
    <property type="component" value="Unassembled WGS sequence"/>
</dbReference>
<evidence type="ECO:0000313" key="6">
    <source>
        <dbReference type="EMBL" id="HIW91328.1"/>
    </source>
</evidence>
<protein>
    <submittedName>
        <fullName evidence="6">ATP-binding cassette domain-containing protein</fullName>
    </submittedName>
</protein>
<comment type="caution">
    <text evidence="6">The sequence shown here is derived from an EMBL/GenBank/DDBJ whole genome shotgun (WGS) entry which is preliminary data.</text>
</comment>
<evidence type="ECO:0000256" key="1">
    <source>
        <dbReference type="ARBA" id="ARBA00022737"/>
    </source>
</evidence>
<dbReference type="InterPro" id="IPR003593">
    <property type="entry name" value="AAA+_ATPase"/>
</dbReference>
<evidence type="ECO:0000256" key="3">
    <source>
        <dbReference type="ARBA" id="ARBA00022840"/>
    </source>
</evidence>
<reference evidence="6" key="1">
    <citation type="journal article" date="2021" name="PeerJ">
        <title>Extensive microbial diversity within the chicken gut microbiome revealed by metagenomics and culture.</title>
        <authorList>
            <person name="Gilroy R."/>
            <person name="Ravi A."/>
            <person name="Getino M."/>
            <person name="Pursley I."/>
            <person name="Horton D.L."/>
            <person name="Alikhan N.F."/>
            <person name="Baker D."/>
            <person name="Gharbi K."/>
            <person name="Hall N."/>
            <person name="Watson M."/>
            <person name="Adriaenssens E.M."/>
            <person name="Foster-Nyarko E."/>
            <person name="Jarju S."/>
            <person name="Secka A."/>
            <person name="Antonio M."/>
            <person name="Oren A."/>
            <person name="Chaudhuri R.R."/>
            <person name="La Ragione R."/>
            <person name="Hildebrand F."/>
            <person name="Pallen M.J."/>
        </authorList>
    </citation>
    <scope>NUCLEOTIDE SEQUENCE</scope>
    <source>
        <strain evidence="6">CHK32-1732</strain>
    </source>
</reference>
<dbReference type="InterPro" id="IPR017871">
    <property type="entry name" value="ABC_transporter-like_CS"/>
</dbReference>
<sequence length="587" mass="63577">MTRSQTISHSLPMPGPMCGVRDVTVRYADLTVLDAVSLTVQSGDRLALVGDNGCGKSSLLKVLAGAVEPTTGERSADAGASIGVAEQNPQFPSDATVGHAVDQLLVDVRGLQEAIGQTAAELADADTEEQDVLLERIAQLTDLFEASGGYDVDHRLDAALEQLGLGELDRDRPVSQLSGGERSRLTLAGTLSARADLLLLDEPTNDLDVAGMRWLEEQLDAHRGALVLVTHDRDLLDRFARDIVELSDGRLHRYGHGYQGYLRARESEREAVRLAHRRWQEDVHRQEELVENNARRGAAIPRKVDKPGFGHGAFRARSSDHGATSRVRQAKARLEMLRANPAPPPPEPLVFTAGFTEDNTDTADAADTVKTMSTERPPLVSLQPGLLTAPSADTAQLSLDSADTPLTIGPRERWLVTGANGAGKSTLLSVLVGDHARPGSRTILEGLRISQLRQHLGSPSRETVVAAFAARTGGYLEDARAPLDRLGLFRSEDLDRPLADLSVGQQRRLELAVAVSTPCDLLLLDEPTNHFSPDLVEQLEQAVAEFPGTVVTVTHDRRWIAKVRRSGRHHSITVDSGVVTLPDADRR</sequence>
<keyword evidence="2" id="KW-0547">Nucleotide-binding</keyword>
<evidence type="ECO:0000256" key="4">
    <source>
        <dbReference type="SAM" id="MobiDB-lite"/>
    </source>
</evidence>
<evidence type="ECO:0000313" key="7">
    <source>
        <dbReference type="Proteomes" id="UP000824190"/>
    </source>
</evidence>
<feature type="domain" description="ABC transporter" evidence="5">
    <location>
        <begin position="369"/>
        <end position="585"/>
    </location>
</feature>
<keyword evidence="1" id="KW-0677">Repeat</keyword>
<dbReference type="GO" id="GO:0005524">
    <property type="term" value="F:ATP binding"/>
    <property type="evidence" value="ECO:0007669"/>
    <property type="project" value="UniProtKB-KW"/>
</dbReference>
<dbReference type="GO" id="GO:0016887">
    <property type="term" value="F:ATP hydrolysis activity"/>
    <property type="evidence" value="ECO:0007669"/>
    <property type="project" value="InterPro"/>
</dbReference>
<dbReference type="PROSITE" id="PS00211">
    <property type="entry name" value="ABC_TRANSPORTER_1"/>
    <property type="match status" value="2"/>
</dbReference>
<reference evidence="6" key="2">
    <citation type="submission" date="2021-04" db="EMBL/GenBank/DDBJ databases">
        <authorList>
            <person name="Gilroy R."/>
        </authorList>
    </citation>
    <scope>NUCLEOTIDE SEQUENCE</scope>
    <source>
        <strain evidence="6">CHK32-1732</strain>
    </source>
</reference>
<feature type="domain" description="ABC transporter" evidence="5">
    <location>
        <begin position="18"/>
        <end position="273"/>
    </location>
</feature>
<name>A0A9D1RQD7_9CORY</name>
<organism evidence="6 7">
    <name type="scientific">Candidatus Corynebacterium avicola</name>
    <dbReference type="NCBI Taxonomy" id="2838527"/>
    <lineage>
        <taxon>Bacteria</taxon>
        <taxon>Bacillati</taxon>
        <taxon>Actinomycetota</taxon>
        <taxon>Actinomycetes</taxon>
        <taxon>Mycobacteriales</taxon>
        <taxon>Corynebacteriaceae</taxon>
        <taxon>Corynebacterium</taxon>
    </lineage>
</organism>
<accession>A0A9D1RQD7</accession>
<evidence type="ECO:0000256" key="2">
    <source>
        <dbReference type="ARBA" id="ARBA00022741"/>
    </source>
</evidence>
<dbReference type="Pfam" id="PF00005">
    <property type="entry name" value="ABC_tran"/>
    <property type="match status" value="2"/>
</dbReference>
<dbReference type="SUPFAM" id="SSF52540">
    <property type="entry name" value="P-loop containing nucleoside triphosphate hydrolases"/>
    <property type="match status" value="2"/>
</dbReference>
<dbReference type="SMART" id="SM00382">
    <property type="entry name" value="AAA"/>
    <property type="match status" value="2"/>
</dbReference>
<feature type="region of interest" description="Disordered" evidence="4">
    <location>
        <begin position="302"/>
        <end position="325"/>
    </location>
</feature>
<dbReference type="PANTHER" id="PTHR19211">
    <property type="entry name" value="ATP-BINDING TRANSPORT PROTEIN-RELATED"/>
    <property type="match status" value="1"/>
</dbReference>
<dbReference type="InterPro" id="IPR027417">
    <property type="entry name" value="P-loop_NTPase"/>
</dbReference>
<evidence type="ECO:0000259" key="5">
    <source>
        <dbReference type="PROSITE" id="PS50893"/>
    </source>
</evidence>
<gene>
    <name evidence="6" type="ORF">H9870_06685</name>
</gene>
<dbReference type="FunFam" id="3.40.50.300:FF:000011">
    <property type="entry name" value="Putative ABC transporter ATP-binding component"/>
    <property type="match status" value="1"/>
</dbReference>
<dbReference type="PROSITE" id="PS50893">
    <property type="entry name" value="ABC_TRANSPORTER_2"/>
    <property type="match status" value="2"/>
</dbReference>
<dbReference type="CDD" id="cd03221">
    <property type="entry name" value="ABCF_EF-3"/>
    <property type="match status" value="1"/>
</dbReference>